<organism evidence="2">
    <name type="scientific">Rhipicephalus microplus</name>
    <name type="common">Cattle tick</name>
    <name type="synonym">Boophilus microplus</name>
    <dbReference type="NCBI Taxonomy" id="6941"/>
    <lineage>
        <taxon>Eukaryota</taxon>
        <taxon>Metazoa</taxon>
        <taxon>Ecdysozoa</taxon>
        <taxon>Arthropoda</taxon>
        <taxon>Chelicerata</taxon>
        <taxon>Arachnida</taxon>
        <taxon>Acari</taxon>
        <taxon>Parasitiformes</taxon>
        <taxon>Ixodida</taxon>
        <taxon>Ixodoidea</taxon>
        <taxon>Ixodidae</taxon>
        <taxon>Rhipicephalinae</taxon>
        <taxon>Rhipicephalus</taxon>
        <taxon>Boophilus</taxon>
    </lineage>
</organism>
<dbReference type="EMBL" id="GIKN01002069">
    <property type="protein sequence ID" value="NIE44342.1"/>
    <property type="molecule type" value="Transcribed_RNA"/>
</dbReference>
<protein>
    <submittedName>
        <fullName evidence="2">Putative bovine pancreatic trypsin inhibitor</fullName>
    </submittedName>
</protein>
<reference evidence="2" key="1">
    <citation type="submission" date="2020-03" db="EMBL/GenBank/DDBJ databases">
        <title>A transcriptome and proteome of the tick Rhipicephalus microplus shaped by the genetic composition of its hosts and developmental stage.</title>
        <authorList>
            <person name="Garcia G.R."/>
            <person name="Ribeiro J.M.C."/>
            <person name="Maruyama S.R."/>
            <person name="Gardinasse L.G."/>
            <person name="Nelson K."/>
            <person name="Ferreira B.R."/>
            <person name="Andrade T.G."/>
            <person name="Santos I.K.F.M."/>
        </authorList>
    </citation>
    <scope>NUCLEOTIDE SEQUENCE</scope>
    <source>
        <strain evidence="2">NSGR</strain>
        <tissue evidence="2">Salivary glands</tissue>
    </source>
</reference>
<accession>A0A6G5A007</accession>
<name>A0A6G5A007_RHIMP</name>
<evidence type="ECO:0000256" key="1">
    <source>
        <dbReference type="SAM" id="SignalP"/>
    </source>
</evidence>
<sequence>MMIFVLAAILALSGVGFTRWHKGWEPPENAKSLFLKLEVRAIVVELMNGDGDTTFRAKYALSFGLTARKMETILEIQRSA</sequence>
<feature type="chain" id="PRO_5026195168" evidence="1">
    <location>
        <begin position="19"/>
        <end position="80"/>
    </location>
</feature>
<keyword evidence="1" id="KW-0732">Signal</keyword>
<feature type="signal peptide" evidence="1">
    <location>
        <begin position="1"/>
        <end position="18"/>
    </location>
</feature>
<dbReference type="AlphaFoldDB" id="A0A6G5A007"/>
<proteinExistence type="predicted"/>
<evidence type="ECO:0000313" key="2">
    <source>
        <dbReference type="EMBL" id="NIE44342.1"/>
    </source>
</evidence>